<proteinExistence type="predicted"/>
<gene>
    <name evidence="2" type="ORF">PT974_08116</name>
</gene>
<comment type="caution">
    <text evidence="2">The sequence shown here is derived from an EMBL/GenBank/DDBJ whole genome shotgun (WGS) entry which is preliminary data.</text>
</comment>
<evidence type="ECO:0000256" key="1">
    <source>
        <dbReference type="SAM" id="MobiDB-lite"/>
    </source>
</evidence>
<protein>
    <submittedName>
        <fullName evidence="2">Uncharacterized protein</fullName>
    </submittedName>
</protein>
<evidence type="ECO:0000313" key="3">
    <source>
        <dbReference type="Proteomes" id="UP001338125"/>
    </source>
</evidence>
<accession>A0ABR0SD08</accession>
<sequence length="348" mass="39641">MTNPVTGLPYSMFPDPQSPIFHRHSDHDDDSYSDCGDYTDSDDYSDSDEPSNTKDEPLPEPLVCRLPYTHDGSTYHHTDEIAASFSLSCFLDGRLGLETPIPEGIVFNCKGDGETIFDIDDLGSISGKHSEFAPNYLKPGDFDSRRQEPKGPDVFMREINNLGFLTLKGFLRFLYRKEIFHLLSDGLDGFRLHDRANASQPEPRAVLSKASSFYAWIWKGIEEAWDDPRVYHKLMTRRIFIREDYVVRFALRLGSLCDGELTGLKHCRNAKVWAWAAIELARVYVRMHPDAAPTDGRAVLHPDIKAKRPNPKIERMLLDSCKPASSTIWHDQIRQVIGEQLEHGKRSD</sequence>
<dbReference type="EMBL" id="JAVFKD010000014">
    <property type="protein sequence ID" value="KAK5989854.1"/>
    <property type="molecule type" value="Genomic_DNA"/>
</dbReference>
<name>A0ABR0SD08_9HYPO</name>
<organism evidence="2 3">
    <name type="scientific">Cladobotryum mycophilum</name>
    <dbReference type="NCBI Taxonomy" id="491253"/>
    <lineage>
        <taxon>Eukaryota</taxon>
        <taxon>Fungi</taxon>
        <taxon>Dikarya</taxon>
        <taxon>Ascomycota</taxon>
        <taxon>Pezizomycotina</taxon>
        <taxon>Sordariomycetes</taxon>
        <taxon>Hypocreomycetidae</taxon>
        <taxon>Hypocreales</taxon>
        <taxon>Hypocreaceae</taxon>
        <taxon>Cladobotryum</taxon>
    </lineage>
</organism>
<reference evidence="2 3" key="1">
    <citation type="submission" date="2024-01" db="EMBL/GenBank/DDBJ databases">
        <title>Complete genome of Cladobotryum mycophilum ATHUM6906.</title>
        <authorList>
            <person name="Christinaki A.C."/>
            <person name="Myridakis A.I."/>
            <person name="Kouvelis V.N."/>
        </authorList>
    </citation>
    <scope>NUCLEOTIDE SEQUENCE [LARGE SCALE GENOMIC DNA]</scope>
    <source>
        <strain evidence="2 3">ATHUM6906</strain>
    </source>
</reference>
<feature type="region of interest" description="Disordered" evidence="1">
    <location>
        <begin position="1"/>
        <end position="62"/>
    </location>
</feature>
<feature type="compositionally biased region" description="Acidic residues" evidence="1">
    <location>
        <begin position="28"/>
        <end position="49"/>
    </location>
</feature>
<keyword evidence="3" id="KW-1185">Reference proteome</keyword>
<dbReference type="Proteomes" id="UP001338125">
    <property type="component" value="Unassembled WGS sequence"/>
</dbReference>
<evidence type="ECO:0000313" key="2">
    <source>
        <dbReference type="EMBL" id="KAK5989854.1"/>
    </source>
</evidence>